<dbReference type="OrthoDB" id="9771806at2"/>
<evidence type="ECO:0000256" key="6">
    <source>
        <dbReference type="ARBA" id="ARBA00022643"/>
    </source>
</evidence>
<dbReference type="Gene3D" id="3.60.150.10">
    <property type="entry name" value="Chorismate synthase AroC"/>
    <property type="match status" value="1"/>
</dbReference>
<feature type="binding site" evidence="11">
    <location>
        <begin position="125"/>
        <end position="127"/>
    </location>
    <ligand>
        <name>FMN</name>
        <dbReference type="ChEBI" id="CHEBI:58210"/>
    </ligand>
</feature>
<keyword evidence="4 11" id="KW-0028">Amino-acid biosynthesis</keyword>
<dbReference type="GO" id="GO:0009073">
    <property type="term" value="P:aromatic amino acid family biosynthetic process"/>
    <property type="evidence" value="ECO:0007669"/>
    <property type="project" value="UniProtKB-KW"/>
</dbReference>
<comment type="similarity">
    <text evidence="2 11">Belongs to the chorismate synthase family.</text>
</comment>
<comment type="pathway">
    <text evidence="1 11">Metabolic intermediate biosynthesis; chorismate biosynthesis; chorismate from D-erythrose 4-phosphate and phosphoenolpyruvate: step 7/7.</text>
</comment>
<evidence type="ECO:0000256" key="7">
    <source>
        <dbReference type="ARBA" id="ARBA00022827"/>
    </source>
</evidence>
<evidence type="ECO:0000256" key="8">
    <source>
        <dbReference type="ARBA" id="ARBA00022857"/>
    </source>
</evidence>
<comment type="subunit">
    <text evidence="11">Homotetramer.</text>
</comment>
<accession>A0A1R1B4S1</accession>
<dbReference type="GO" id="GO:0010181">
    <property type="term" value="F:FMN binding"/>
    <property type="evidence" value="ECO:0007669"/>
    <property type="project" value="TreeGrafter"/>
</dbReference>
<sequence>MAGSTFGERLKMTTFGESHGEAVGVILEGVTPGVELDEAYIQIQMDRRRPGQSSVTTPRKEYDKIRILSGLFEGRTTGTPLCIMLNNTDMRPSAYDTIKSAYRPGHADFTYEKKYKIRDYRGSGRASGRETAARVAAGAVARKLLERRGVSIMAYTTEIGGIRCEQFDADAIEQNAVRACDPEAAVRMIEMIERLAEEGDSCGGIVECRISGIAAGLGEPVFDKLDAELAKAMLSVGAIKGIEFGTGFQAASMRGSEHNDQMDAGGFRTNHAGGIIGGISTGADIVFRVVVKPTSSISIPQQTVDVDGNEREIATIGRHDPCICPRVVPVIEAMACMVIEDHYKRQAALQDE</sequence>
<feature type="binding site" evidence="11">
    <location>
        <position position="318"/>
    </location>
    <ligand>
        <name>FMN</name>
        <dbReference type="ChEBI" id="CHEBI:58210"/>
    </ligand>
</feature>
<protein>
    <recommendedName>
        <fullName evidence="3 11">Chorismate synthase</fullName>
        <shortName evidence="11">CS</shortName>
        <ecNumber evidence="3 11">4.2.3.5</ecNumber>
    </recommendedName>
    <alternativeName>
        <fullName evidence="11">5-enolpyruvylshikimate-3-phosphate phospholyase</fullName>
    </alternativeName>
</protein>
<dbReference type="RefSeq" id="WP_076322659.1">
    <property type="nucleotide sequence ID" value="NZ_JBCMXI010000006.1"/>
</dbReference>
<feature type="binding site" evidence="11">
    <location>
        <position position="48"/>
    </location>
    <ligand>
        <name>NADP(+)</name>
        <dbReference type="ChEBI" id="CHEBI:58349"/>
    </ligand>
</feature>
<reference evidence="12 13" key="1">
    <citation type="submission" date="2016-11" db="EMBL/GenBank/DDBJ databases">
        <title>Paenibacillus species isolates.</title>
        <authorList>
            <person name="Beno S.M."/>
        </authorList>
    </citation>
    <scope>NUCLEOTIDE SEQUENCE [LARGE SCALE GENOMIC DNA]</scope>
    <source>
        <strain evidence="12 13">FSL F4-0100</strain>
    </source>
</reference>
<comment type="cofactor">
    <cofactor evidence="11">
        <name>FMNH2</name>
        <dbReference type="ChEBI" id="CHEBI:57618"/>
    </cofactor>
    <text evidence="11">Reduced FMN (FMNH(2)).</text>
</comment>
<dbReference type="GO" id="GO:0004107">
    <property type="term" value="F:chorismate synthase activity"/>
    <property type="evidence" value="ECO:0007669"/>
    <property type="project" value="UniProtKB-UniRule"/>
</dbReference>
<dbReference type="PROSITE" id="PS00788">
    <property type="entry name" value="CHORISMATE_SYNTHASE_2"/>
    <property type="match status" value="1"/>
</dbReference>
<evidence type="ECO:0000256" key="1">
    <source>
        <dbReference type="ARBA" id="ARBA00005044"/>
    </source>
</evidence>
<dbReference type="Pfam" id="PF01264">
    <property type="entry name" value="Chorismate_synt"/>
    <property type="match status" value="1"/>
</dbReference>
<dbReference type="Proteomes" id="UP000187074">
    <property type="component" value="Unassembled WGS sequence"/>
</dbReference>
<keyword evidence="7 11" id="KW-0274">FAD</keyword>
<comment type="function">
    <text evidence="11">Catalyzes the anti-1,4-elimination of the C-3 phosphate and the C-6 proR hydrogen from 5-enolpyruvylshikimate-3-phosphate (EPSP) to yield chorismate, which is the branch point compound that serves as the starting substrate for the three terminal pathways of aromatic amino acid biosynthesis. This reaction introduces a second double bond into the aromatic ring system.</text>
</comment>
<dbReference type="UniPathway" id="UPA00053">
    <property type="reaction ID" value="UER00090"/>
</dbReference>
<dbReference type="HAMAP" id="MF_00300">
    <property type="entry name" value="Chorismate_synth"/>
    <property type="match status" value="1"/>
</dbReference>
<keyword evidence="9 11" id="KW-0057">Aromatic amino acid biosynthesis</keyword>
<dbReference type="PANTHER" id="PTHR21085:SF0">
    <property type="entry name" value="CHORISMATE SYNTHASE"/>
    <property type="match status" value="1"/>
</dbReference>
<feature type="binding site" evidence="11">
    <location>
        <position position="277"/>
    </location>
    <ligand>
        <name>FMN</name>
        <dbReference type="ChEBI" id="CHEBI:58210"/>
    </ligand>
</feature>
<dbReference type="AlphaFoldDB" id="A0A1R1B4S1"/>
<keyword evidence="6 11" id="KW-0288">FMN</keyword>
<proteinExistence type="inferred from homology"/>
<dbReference type="EMBL" id="MRTF01000003">
    <property type="protein sequence ID" value="OME93993.1"/>
    <property type="molecule type" value="Genomic_DNA"/>
</dbReference>
<evidence type="ECO:0000256" key="4">
    <source>
        <dbReference type="ARBA" id="ARBA00022605"/>
    </source>
</evidence>
<dbReference type="PIRSF" id="PIRSF001456">
    <property type="entry name" value="Chorismate_synth"/>
    <property type="match status" value="1"/>
</dbReference>
<dbReference type="PROSITE" id="PS00789">
    <property type="entry name" value="CHORISMATE_SYNTHASE_3"/>
    <property type="match status" value="1"/>
</dbReference>
<evidence type="ECO:0000256" key="11">
    <source>
        <dbReference type="HAMAP-Rule" id="MF_00300"/>
    </source>
</evidence>
<evidence type="ECO:0000256" key="2">
    <source>
        <dbReference type="ARBA" id="ARBA00008014"/>
    </source>
</evidence>
<evidence type="ECO:0000256" key="3">
    <source>
        <dbReference type="ARBA" id="ARBA00013036"/>
    </source>
</evidence>
<dbReference type="NCBIfam" id="TIGR00033">
    <property type="entry name" value="aroC"/>
    <property type="match status" value="1"/>
</dbReference>
<dbReference type="InterPro" id="IPR035904">
    <property type="entry name" value="Chorismate_synth_AroC_sf"/>
</dbReference>
<feature type="binding site" evidence="11">
    <location>
        <begin position="292"/>
        <end position="296"/>
    </location>
    <ligand>
        <name>FMN</name>
        <dbReference type="ChEBI" id="CHEBI:58210"/>
    </ligand>
</feature>
<dbReference type="PANTHER" id="PTHR21085">
    <property type="entry name" value="CHORISMATE SYNTHASE"/>
    <property type="match status" value="1"/>
</dbReference>
<dbReference type="InterPro" id="IPR020541">
    <property type="entry name" value="Chorismate_synthase_CS"/>
</dbReference>
<comment type="catalytic activity">
    <reaction evidence="11">
        <text>5-O-(1-carboxyvinyl)-3-phosphoshikimate = chorismate + phosphate</text>
        <dbReference type="Rhea" id="RHEA:21020"/>
        <dbReference type="ChEBI" id="CHEBI:29748"/>
        <dbReference type="ChEBI" id="CHEBI:43474"/>
        <dbReference type="ChEBI" id="CHEBI:57701"/>
        <dbReference type="EC" id="4.2.3.5"/>
    </reaction>
</comment>
<evidence type="ECO:0000256" key="10">
    <source>
        <dbReference type="ARBA" id="ARBA00023239"/>
    </source>
</evidence>
<comment type="caution">
    <text evidence="11">Lacks conserved residue(s) required for the propagation of feature annotation.</text>
</comment>
<dbReference type="NCBIfam" id="NF003793">
    <property type="entry name" value="PRK05382.1"/>
    <property type="match status" value="1"/>
</dbReference>
<name>A0A1R1B4S1_PAELA</name>
<dbReference type="GO" id="GO:0008652">
    <property type="term" value="P:amino acid biosynthetic process"/>
    <property type="evidence" value="ECO:0007669"/>
    <property type="project" value="UniProtKB-KW"/>
</dbReference>
<evidence type="ECO:0000313" key="13">
    <source>
        <dbReference type="Proteomes" id="UP000187074"/>
    </source>
</evidence>
<keyword evidence="10 11" id="KW-0456">Lyase</keyword>
<dbReference type="GO" id="GO:0005829">
    <property type="term" value="C:cytosol"/>
    <property type="evidence" value="ECO:0007669"/>
    <property type="project" value="TreeGrafter"/>
</dbReference>
<keyword evidence="8 11" id="KW-0521">NADP</keyword>
<evidence type="ECO:0000256" key="5">
    <source>
        <dbReference type="ARBA" id="ARBA00022630"/>
    </source>
</evidence>
<dbReference type="GO" id="GO:0009423">
    <property type="term" value="P:chorismate biosynthetic process"/>
    <property type="evidence" value="ECO:0007669"/>
    <property type="project" value="UniProtKB-UniRule"/>
</dbReference>
<comment type="caution">
    <text evidence="12">The sequence shown here is derived from an EMBL/GenBank/DDBJ whole genome shotgun (WGS) entry which is preliminary data.</text>
</comment>
<dbReference type="EC" id="4.2.3.5" evidence="3 11"/>
<organism evidence="12 13">
    <name type="scientific">Paenibacillus lautus</name>
    <name type="common">Bacillus lautus</name>
    <dbReference type="NCBI Taxonomy" id="1401"/>
    <lineage>
        <taxon>Bacteria</taxon>
        <taxon>Bacillati</taxon>
        <taxon>Bacillota</taxon>
        <taxon>Bacilli</taxon>
        <taxon>Bacillales</taxon>
        <taxon>Paenibacillaceae</taxon>
        <taxon>Paenibacillus</taxon>
    </lineage>
</organism>
<keyword evidence="5 11" id="KW-0285">Flavoprotein</keyword>
<dbReference type="InterPro" id="IPR000453">
    <property type="entry name" value="Chorismate_synth"/>
</dbReference>
<evidence type="ECO:0000256" key="9">
    <source>
        <dbReference type="ARBA" id="ARBA00023141"/>
    </source>
</evidence>
<dbReference type="SUPFAM" id="SSF103263">
    <property type="entry name" value="Chorismate synthase, AroC"/>
    <property type="match status" value="1"/>
</dbReference>
<evidence type="ECO:0000313" key="12">
    <source>
        <dbReference type="EMBL" id="OME93993.1"/>
    </source>
</evidence>
<gene>
    <name evidence="11" type="primary">aroC</name>
    <name evidence="12" type="ORF">BK123_12235</name>
</gene>
<dbReference type="STRING" id="1401.BK123_12235"/>
<dbReference type="CDD" id="cd07304">
    <property type="entry name" value="Chorismate_synthase"/>
    <property type="match status" value="1"/>
</dbReference>